<dbReference type="EMBL" id="JAPDHZ010000002">
    <property type="protein sequence ID" value="MDG0790558.1"/>
    <property type="molecule type" value="Genomic_DNA"/>
</dbReference>
<protein>
    <submittedName>
        <fullName evidence="1">Uncharacterized protein</fullName>
    </submittedName>
</protein>
<comment type="caution">
    <text evidence="1">The sequence shown here is derived from an EMBL/GenBank/DDBJ whole genome shotgun (WGS) entry which is preliminary data.</text>
</comment>
<sequence length="127" mass="14196">MTFFAAPFNGIVDAQAVFHAHGQRFFHHHVLAGFQGSDAIIGMRIVHRRYIDRIDRFVAEQPVRIAGRIVAAEFLEQFPSVILVDIAESDHIHTFQLADTLGMDFTVLTATDKSGSKDSQRLSLLFG</sequence>
<name>A0A9X4KEI2_9BACL</name>
<dbReference type="AlphaFoldDB" id="A0A9X4KEI2"/>
<evidence type="ECO:0000313" key="1">
    <source>
        <dbReference type="EMBL" id="MDG0790558.1"/>
    </source>
</evidence>
<dbReference type="Proteomes" id="UP001153387">
    <property type="component" value="Unassembled WGS sequence"/>
</dbReference>
<organism evidence="1 2">
    <name type="scientific">Cohnella ginsengisoli</name>
    <dbReference type="NCBI Taxonomy" id="425004"/>
    <lineage>
        <taxon>Bacteria</taxon>
        <taxon>Bacillati</taxon>
        <taxon>Bacillota</taxon>
        <taxon>Bacilli</taxon>
        <taxon>Bacillales</taxon>
        <taxon>Paenibacillaceae</taxon>
        <taxon>Cohnella</taxon>
    </lineage>
</organism>
<evidence type="ECO:0000313" key="2">
    <source>
        <dbReference type="Proteomes" id="UP001153387"/>
    </source>
</evidence>
<accession>A0A9X4KEI2</accession>
<reference evidence="1 2" key="1">
    <citation type="submission" date="2022-10" db="EMBL/GenBank/DDBJ databases">
        <title>Comparative genomic analysis of Cohnella hashimotonis sp. nov., isolated from the International Space Station.</title>
        <authorList>
            <person name="Simpson A."/>
            <person name="Venkateswaran K."/>
        </authorList>
    </citation>
    <scope>NUCLEOTIDE SEQUENCE [LARGE SCALE GENOMIC DNA]</scope>
    <source>
        <strain evidence="1 2">DSM 18997</strain>
    </source>
</reference>
<keyword evidence="2" id="KW-1185">Reference proteome</keyword>
<proteinExistence type="predicted"/>
<gene>
    <name evidence="1" type="ORF">OMP38_06605</name>
</gene>